<reference evidence="9 10" key="1">
    <citation type="submission" date="2018-05" db="EMBL/GenBank/DDBJ databases">
        <title>A metagenomic window into the 2 km-deep terrestrial subsurface aquifer revealed taxonomically and functionally diverse microbial community comprising novel uncultured bacterial lineages.</title>
        <authorList>
            <person name="Kadnikov V.V."/>
            <person name="Mardanov A.V."/>
            <person name="Beletsky A.V."/>
            <person name="Banks D."/>
            <person name="Pimenov N.V."/>
            <person name="Frank Y.A."/>
            <person name="Karnachuk O.V."/>
            <person name="Ravin N.V."/>
        </authorList>
    </citation>
    <scope>NUCLEOTIDE SEQUENCE [LARGE SCALE GENOMIC DNA]</scope>
    <source>
        <strain evidence="9">BY5</strain>
    </source>
</reference>
<keyword evidence="7" id="KW-0418">Kinase</keyword>
<dbReference type="Gene3D" id="3.40.50.510">
    <property type="entry name" value="Phosphotransferase system, mannose-type IIA component"/>
    <property type="match status" value="1"/>
</dbReference>
<dbReference type="GO" id="GO:0016020">
    <property type="term" value="C:membrane"/>
    <property type="evidence" value="ECO:0007669"/>
    <property type="project" value="InterPro"/>
</dbReference>
<evidence type="ECO:0000256" key="1">
    <source>
        <dbReference type="ARBA" id="ARBA00004496"/>
    </source>
</evidence>
<organism evidence="9 10">
    <name type="scientific">Candidatus Ozemobacter sibiricus</name>
    <dbReference type="NCBI Taxonomy" id="2268124"/>
    <lineage>
        <taxon>Bacteria</taxon>
        <taxon>Candidatus Ozemobacteria</taxon>
        <taxon>Candidatus Ozemobacterales</taxon>
        <taxon>Candidatus Ozemobacteraceae</taxon>
        <taxon>Candidatus Ozemobacter</taxon>
    </lineage>
</organism>
<sequence>MIGIVIITHGRLSEVLAETATLIMGEQPGLTAVTFSARESLDHLRQKVHDATAPFRESGCLILTDVLGGSATNICAELLTHDWIRILTGVNLPMVMEAVSQRSHLDLVSLARKVHGGGIKGIIDLKDFFAERARRPK</sequence>
<proteinExistence type="predicted"/>
<dbReference type="EMBL" id="QOQW01000002">
    <property type="protein sequence ID" value="RCK81210.1"/>
    <property type="molecule type" value="Genomic_DNA"/>
</dbReference>
<dbReference type="PANTHER" id="PTHR33799:SF1">
    <property type="entry name" value="PTS SYSTEM MANNOSE-SPECIFIC EIIAB COMPONENT-RELATED"/>
    <property type="match status" value="1"/>
</dbReference>
<comment type="caution">
    <text evidence="9">The sequence shown here is derived from an EMBL/GenBank/DDBJ whole genome shotgun (WGS) entry which is preliminary data.</text>
</comment>
<dbReference type="GO" id="GO:0005737">
    <property type="term" value="C:cytoplasm"/>
    <property type="evidence" value="ECO:0007669"/>
    <property type="project" value="UniProtKB-SubCell"/>
</dbReference>
<dbReference type="PANTHER" id="PTHR33799">
    <property type="entry name" value="PTS PERMEASE-RELATED-RELATED"/>
    <property type="match status" value="1"/>
</dbReference>
<evidence type="ECO:0000256" key="3">
    <source>
        <dbReference type="ARBA" id="ARBA00022490"/>
    </source>
</evidence>
<comment type="subcellular location">
    <subcellularLocation>
        <location evidence="1">Cytoplasm</location>
    </subcellularLocation>
</comment>
<evidence type="ECO:0000256" key="2">
    <source>
        <dbReference type="ARBA" id="ARBA00022448"/>
    </source>
</evidence>
<dbReference type="InterPro" id="IPR004701">
    <property type="entry name" value="PTS_EIIA_man-typ"/>
</dbReference>
<evidence type="ECO:0000256" key="7">
    <source>
        <dbReference type="ARBA" id="ARBA00022777"/>
    </source>
</evidence>
<evidence type="ECO:0000313" key="10">
    <source>
        <dbReference type="Proteomes" id="UP000252355"/>
    </source>
</evidence>
<keyword evidence="6" id="KW-0598">Phosphotransferase system</keyword>
<evidence type="ECO:0000256" key="6">
    <source>
        <dbReference type="ARBA" id="ARBA00022683"/>
    </source>
</evidence>
<keyword evidence="4" id="KW-0762">Sugar transport</keyword>
<dbReference type="InterPro" id="IPR036662">
    <property type="entry name" value="PTS_EIIA_man-typ_sf"/>
</dbReference>
<dbReference type="CDD" id="cd00006">
    <property type="entry name" value="PTS_IIA_man"/>
    <property type="match status" value="1"/>
</dbReference>
<feature type="domain" description="PTS EIIA type-4" evidence="8">
    <location>
        <begin position="1"/>
        <end position="122"/>
    </location>
</feature>
<dbReference type="Proteomes" id="UP000252355">
    <property type="component" value="Unassembled WGS sequence"/>
</dbReference>
<keyword evidence="2" id="KW-0813">Transport</keyword>
<protein>
    <submittedName>
        <fullName evidence="9">PTS system, mannose-specific IIA component</fullName>
    </submittedName>
</protein>
<keyword evidence="3" id="KW-0963">Cytoplasm</keyword>
<evidence type="ECO:0000313" key="9">
    <source>
        <dbReference type="EMBL" id="RCK81210.1"/>
    </source>
</evidence>
<dbReference type="Pfam" id="PF03610">
    <property type="entry name" value="EIIA-man"/>
    <property type="match status" value="1"/>
</dbReference>
<dbReference type="SUPFAM" id="SSF53062">
    <property type="entry name" value="PTS system fructose IIA component-like"/>
    <property type="match status" value="1"/>
</dbReference>
<accession>A0A367ZT35</accession>
<dbReference type="InterPro" id="IPR033887">
    <property type="entry name" value="PTS_IIA_man"/>
</dbReference>
<evidence type="ECO:0000256" key="4">
    <source>
        <dbReference type="ARBA" id="ARBA00022597"/>
    </source>
</evidence>
<dbReference type="AlphaFoldDB" id="A0A367ZT35"/>
<evidence type="ECO:0000256" key="5">
    <source>
        <dbReference type="ARBA" id="ARBA00022679"/>
    </source>
</evidence>
<gene>
    <name evidence="9" type="ORF">OZSIB_2079</name>
</gene>
<dbReference type="GO" id="GO:0016301">
    <property type="term" value="F:kinase activity"/>
    <property type="evidence" value="ECO:0007669"/>
    <property type="project" value="UniProtKB-KW"/>
</dbReference>
<dbReference type="InterPro" id="IPR051471">
    <property type="entry name" value="Bacterial_PTS_sugar_comp"/>
</dbReference>
<dbReference type="GO" id="GO:0009401">
    <property type="term" value="P:phosphoenolpyruvate-dependent sugar phosphotransferase system"/>
    <property type="evidence" value="ECO:0007669"/>
    <property type="project" value="UniProtKB-KW"/>
</dbReference>
<dbReference type="PROSITE" id="PS51096">
    <property type="entry name" value="PTS_EIIA_TYPE_4"/>
    <property type="match status" value="1"/>
</dbReference>
<name>A0A367ZT35_9BACT</name>
<keyword evidence="5" id="KW-0808">Transferase</keyword>
<evidence type="ECO:0000259" key="8">
    <source>
        <dbReference type="PROSITE" id="PS51096"/>
    </source>
</evidence>